<feature type="domain" description="Trehalase-like N-terminal" evidence="3">
    <location>
        <begin position="24"/>
        <end position="190"/>
    </location>
</feature>
<evidence type="ECO:0000313" key="5">
    <source>
        <dbReference type="Proteomes" id="UP001432166"/>
    </source>
</evidence>
<organism evidence="4 5">
    <name type="scientific">Streptomyces tauricus</name>
    <dbReference type="NCBI Taxonomy" id="68274"/>
    <lineage>
        <taxon>Bacteria</taxon>
        <taxon>Bacillati</taxon>
        <taxon>Actinomycetota</taxon>
        <taxon>Actinomycetes</taxon>
        <taxon>Kitasatosporales</taxon>
        <taxon>Streptomycetaceae</taxon>
        <taxon>Streptomyces</taxon>
        <taxon>Streptomyces aurantiacus group</taxon>
    </lineage>
</organism>
<keyword evidence="5" id="KW-1185">Reference proteome</keyword>
<feature type="domain" description="GH15-like" evidence="2">
    <location>
        <begin position="257"/>
        <end position="624"/>
    </location>
</feature>
<dbReference type="GO" id="GO:0016787">
    <property type="term" value="F:hydrolase activity"/>
    <property type="evidence" value="ECO:0007669"/>
    <property type="project" value="UniProtKB-KW"/>
</dbReference>
<feature type="region of interest" description="Disordered" evidence="1">
    <location>
        <begin position="1"/>
        <end position="25"/>
    </location>
</feature>
<dbReference type="InterPro" id="IPR045582">
    <property type="entry name" value="Trehalase-like_N"/>
</dbReference>
<dbReference type="InterPro" id="IPR011613">
    <property type="entry name" value="GH15-like"/>
</dbReference>
<accession>A0ABZ1J9Y6</accession>
<sequence length="632" mass="70141">MPEASAHQAPPASDGEEPPTPSDGTRYLPIADHGLIGDLRSVALVGIDGTIDWYCCPSFDAPSVFASILDADQGGSFELTAAVPARTKQFYFPDTNVLLTRFFTEDGVGEIQDFMPVDGDGDGGGDGTGDAGEADRHRLIRRVLCVRGSVPFHARVAPRFDYAAQPHTAHLHDDMVVFESKNLSLALTSTEPLACDGLDATADFKLQEGESAVFALDQVSGDTQPRRCPRAEAEELFGATVAFWRNWLTASQYRGRWREMVHRSALTLKLLTYAPTGAIVAAATTSLPEQIGGERNWDYRYVWVRDAAFCVYALLRLGFTSEAKSFMAFTARHISPGDGRPAGPLQIMYGIDGRTDLREQEVGHLEGYQGSAPVRIGNAAADQLQLDIYGALIDSVYLYDKWAQPISSDQWDDICALVEWVCDHWDQPDEGVWETRGGRKNFLYSRLMCWVAIERAIRLANRRGLPADLPRWRGARDTIYRRIMDRCWSPTRKAFVQHEDDDVLDAAVLMMPLAKFISPTDPKWLSTLDALTEDLVSDSLVYRYDPKVSPDGLRGEEGTFSICSFWYVEALTRAGRLDEARLAFEKMLTYANHLGLYAEEISHTGEQQGNFPQAFTHLALISAAFNLDKALG</sequence>
<dbReference type="EMBL" id="CP108133">
    <property type="protein sequence ID" value="WTP48220.1"/>
    <property type="molecule type" value="Genomic_DNA"/>
</dbReference>
<dbReference type="InterPro" id="IPR012341">
    <property type="entry name" value="6hp_glycosidase-like_sf"/>
</dbReference>
<evidence type="ECO:0000259" key="2">
    <source>
        <dbReference type="Pfam" id="PF00723"/>
    </source>
</evidence>
<gene>
    <name evidence="4" type="ORF">OG288_07875</name>
</gene>
<evidence type="ECO:0000256" key="1">
    <source>
        <dbReference type="SAM" id="MobiDB-lite"/>
    </source>
</evidence>
<dbReference type="Proteomes" id="UP001432166">
    <property type="component" value="Chromosome"/>
</dbReference>
<dbReference type="PANTHER" id="PTHR31616:SF0">
    <property type="entry name" value="GLUCAN 1,4-ALPHA-GLUCOSIDASE"/>
    <property type="match status" value="1"/>
</dbReference>
<reference evidence="4" key="1">
    <citation type="submission" date="2022-10" db="EMBL/GenBank/DDBJ databases">
        <title>The complete genomes of actinobacterial strains from the NBC collection.</title>
        <authorList>
            <person name="Joergensen T.S."/>
            <person name="Alvarez Arevalo M."/>
            <person name="Sterndorff E.B."/>
            <person name="Faurdal D."/>
            <person name="Vuksanovic O."/>
            <person name="Mourched A.-S."/>
            <person name="Charusanti P."/>
            <person name="Shaw S."/>
            <person name="Blin K."/>
            <person name="Weber T."/>
        </authorList>
    </citation>
    <scope>NUCLEOTIDE SEQUENCE</scope>
    <source>
        <strain evidence="4">NBC_00189</strain>
    </source>
</reference>
<dbReference type="InterPro" id="IPR008928">
    <property type="entry name" value="6-hairpin_glycosidase_sf"/>
</dbReference>
<keyword evidence="4" id="KW-0378">Hydrolase</keyword>
<dbReference type="Pfam" id="PF19291">
    <property type="entry name" value="TREH_N"/>
    <property type="match status" value="1"/>
</dbReference>
<dbReference type="Pfam" id="PF00723">
    <property type="entry name" value="Glyco_hydro_15"/>
    <property type="match status" value="1"/>
</dbReference>
<proteinExistence type="predicted"/>
<dbReference type="SUPFAM" id="SSF48208">
    <property type="entry name" value="Six-hairpin glycosidases"/>
    <property type="match status" value="1"/>
</dbReference>
<dbReference type="Gene3D" id="1.50.10.10">
    <property type="match status" value="1"/>
</dbReference>
<dbReference type="RefSeq" id="WP_328937039.1">
    <property type="nucleotide sequence ID" value="NZ_CP108133.1"/>
</dbReference>
<evidence type="ECO:0000259" key="3">
    <source>
        <dbReference type="Pfam" id="PF19291"/>
    </source>
</evidence>
<protein>
    <submittedName>
        <fullName evidence="4">Glycoside hydrolase family 15 protein</fullName>
    </submittedName>
</protein>
<evidence type="ECO:0000313" key="4">
    <source>
        <dbReference type="EMBL" id="WTP48220.1"/>
    </source>
</evidence>
<dbReference type="PANTHER" id="PTHR31616">
    <property type="entry name" value="TREHALASE"/>
    <property type="match status" value="1"/>
</dbReference>
<name>A0ABZ1J9Y6_9ACTN</name>